<name>A0A1A9V1Q3_GLOAU</name>
<accession>A0A1A9V1Q3</accession>
<dbReference type="EnsemblMetazoa" id="GAUT022980-RA">
    <property type="protein sequence ID" value="GAUT022980-PA"/>
    <property type="gene ID" value="GAUT022980"/>
</dbReference>
<keyword evidence="2" id="KW-1185">Reference proteome</keyword>
<dbReference type="Proteomes" id="UP000078200">
    <property type="component" value="Unassembled WGS sequence"/>
</dbReference>
<protein>
    <submittedName>
        <fullName evidence="1">Uncharacterized protein</fullName>
    </submittedName>
</protein>
<proteinExistence type="predicted"/>
<evidence type="ECO:0000313" key="2">
    <source>
        <dbReference type="Proteomes" id="UP000078200"/>
    </source>
</evidence>
<organism evidence="1 2">
    <name type="scientific">Glossina austeni</name>
    <name type="common">Savannah tsetse fly</name>
    <dbReference type="NCBI Taxonomy" id="7395"/>
    <lineage>
        <taxon>Eukaryota</taxon>
        <taxon>Metazoa</taxon>
        <taxon>Ecdysozoa</taxon>
        <taxon>Arthropoda</taxon>
        <taxon>Hexapoda</taxon>
        <taxon>Insecta</taxon>
        <taxon>Pterygota</taxon>
        <taxon>Neoptera</taxon>
        <taxon>Endopterygota</taxon>
        <taxon>Diptera</taxon>
        <taxon>Brachycera</taxon>
        <taxon>Muscomorpha</taxon>
        <taxon>Hippoboscoidea</taxon>
        <taxon>Glossinidae</taxon>
        <taxon>Glossina</taxon>
    </lineage>
</organism>
<sequence length="107" mass="12005">MSLNSINFCGNGAPFQICIGYEPTDVDPLPSDDVDERSQNNGGVDADLVNVWIVWIINRAITLRNSMPSISPTKWVKCESWMDVRLRITTTTSILQPKPKGKFMANY</sequence>
<dbReference type="VEuPathDB" id="VectorBase:GAUT022980"/>
<reference evidence="1" key="1">
    <citation type="submission" date="2020-05" db="UniProtKB">
        <authorList>
            <consortium name="EnsemblMetazoa"/>
        </authorList>
    </citation>
    <scope>IDENTIFICATION</scope>
    <source>
        <strain evidence="1">TTRI</strain>
    </source>
</reference>
<evidence type="ECO:0000313" key="1">
    <source>
        <dbReference type="EnsemblMetazoa" id="GAUT022980-PA"/>
    </source>
</evidence>
<dbReference type="AlphaFoldDB" id="A0A1A9V1Q3"/>